<gene>
    <name evidence="2" type="ORF">CCMP2556_LOCUS230</name>
</gene>
<evidence type="ECO:0000313" key="3">
    <source>
        <dbReference type="Proteomes" id="UP001642484"/>
    </source>
</evidence>
<proteinExistence type="predicted"/>
<accession>A0ABP0H7E4</accession>
<dbReference type="PROSITE" id="PS00414">
    <property type="entry name" value="PROFILIN"/>
    <property type="match status" value="1"/>
</dbReference>
<feature type="region of interest" description="Disordered" evidence="1">
    <location>
        <begin position="107"/>
        <end position="126"/>
    </location>
</feature>
<dbReference type="InterPro" id="IPR027310">
    <property type="entry name" value="Profilin_CS"/>
</dbReference>
<organism evidence="2 3">
    <name type="scientific">Durusdinium trenchii</name>
    <dbReference type="NCBI Taxonomy" id="1381693"/>
    <lineage>
        <taxon>Eukaryota</taxon>
        <taxon>Sar</taxon>
        <taxon>Alveolata</taxon>
        <taxon>Dinophyceae</taxon>
        <taxon>Suessiales</taxon>
        <taxon>Symbiodiniaceae</taxon>
        <taxon>Durusdinium</taxon>
    </lineage>
</organism>
<keyword evidence="3" id="KW-1185">Reference proteome</keyword>
<feature type="region of interest" description="Disordered" evidence="1">
    <location>
        <begin position="46"/>
        <end position="67"/>
    </location>
</feature>
<protein>
    <submittedName>
        <fullName evidence="2">Uncharacterized protein</fullName>
    </submittedName>
</protein>
<dbReference type="Proteomes" id="UP001642484">
    <property type="component" value="Unassembled WGS sequence"/>
</dbReference>
<feature type="region of interest" description="Disordered" evidence="1">
    <location>
        <begin position="1"/>
        <end position="33"/>
    </location>
</feature>
<dbReference type="EMBL" id="CAXAMN010000003">
    <property type="protein sequence ID" value="CAK8985713.1"/>
    <property type="molecule type" value="Genomic_DNA"/>
</dbReference>
<evidence type="ECO:0000256" key="1">
    <source>
        <dbReference type="SAM" id="MobiDB-lite"/>
    </source>
</evidence>
<comment type="caution">
    <text evidence="2">The sequence shown here is derived from an EMBL/GenBank/DDBJ whole genome shotgun (WGS) entry which is preliminary data.</text>
</comment>
<feature type="compositionally biased region" description="Basic residues" evidence="1">
    <location>
        <begin position="19"/>
        <end position="28"/>
    </location>
</feature>
<sequence length="505" mass="57550">MSWQGYYEDGWKSANPQRWKNKDKKQPKKKDEGFLIYGYDGKKVKVDEPVSKGQSSQSSLESSLREENTKLKRAMQFVMEKISEKDKVPEEYTELVKISPRELLKQKQRELNEERKSLNRLSKAKENLEKEESRWESWKERMDRGFLQEQKRHAEALAGLKEEIKNIEQEGDDEATMVSDSDDDSKATIKKQFKEIQEGLVGLTAYTAELEAKNVEEAKEEDPFKNLKSTIAPLPETCQAIVLNTINANIKDYPSKAEVNRLIKDVMVANGLNPQMPGMEELQDIYGKSPSRPRALCPFGARAGPYEKQEKPLSPLHGGKQVQNLFKRVLFFRILHRMSNLFTGISSMVNMPLGLVGIMPFLQMGDSAKKAFGWSGMKRIFVLLKFLQRALQERMTTILSLHRAASLLRAVTLLFVELTNHVLRNSVAQAKSFLIVETTKVILSNLTLVKRMVILLALLNLLLIGADLKVRYHTHPPPPFRFVPMPKIVSHGLPKRQFDVDGIGG</sequence>
<reference evidence="2 3" key="1">
    <citation type="submission" date="2024-02" db="EMBL/GenBank/DDBJ databases">
        <authorList>
            <person name="Chen Y."/>
            <person name="Shah S."/>
            <person name="Dougan E. K."/>
            <person name="Thang M."/>
            <person name="Chan C."/>
        </authorList>
    </citation>
    <scope>NUCLEOTIDE SEQUENCE [LARGE SCALE GENOMIC DNA]</scope>
</reference>
<name>A0ABP0H7E4_9DINO</name>
<evidence type="ECO:0000313" key="2">
    <source>
        <dbReference type="EMBL" id="CAK8985713.1"/>
    </source>
</evidence>